<feature type="compositionally biased region" description="Basic residues" evidence="3">
    <location>
        <begin position="102"/>
        <end position="111"/>
    </location>
</feature>
<feature type="region of interest" description="Disordered" evidence="3">
    <location>
        <begin position="84"/>
        <end position="127"/>
    </location>
</feature>
<gene>
    <name evidence="4" type="ORF">HPHI1048_LOCUS24879</name>
</gene>
<protein>
    <submittedName>
        <fullName evidence="4">Uncharacterized protein</fullName>
    </submittedName>
</protein>
<evidence type="ECO:0000313" key="4">
    <source>
        <dbReference type="EMBL" id="CAD8510657.1"/>
    </source>
</evidence>
<dbReference type="PANTHER" id="PTHR13370">
    <property type="entry name" value="RNA METHYLASE-RELATED"/>
    <property type="match status" value="1"/>
</dbReference>
<organism evidence="4">
    <name type="scientific">Hanusia phi</name>
    <dbReference type="NCBI Taxonomy" id="3032"/>
    <lineage>
        <taxon>Eukaryota</taxon>
        <taxon>Cryptophyceae</taxon>
        <taxon>Pyrenomonadales</taxon>
        <taxon>Geminigeraceae</taxon>
        <taxon>Hanusia</taxon>
    </lineage>
</organism>
<name>A0A7S0I4R7_9CRYP</name>
<keyword evidence="1" id="KW-0489">Methyltransferase</keyword>
<reference evidence="4" key="1">
    <citation type="submission" date="2021-01" db="EMBL/GenBank/DDBJ databases">
        <authorList>
            <person name="Corre E."/>
            <person name="Pelletier E."/>
            <person name="Niang G."/>
            <person name="Scheremetjew M."/>
            <person name="Finn R."/>
            <person name="Kale V."/>
            <person name="Holt S."/>
            <person name="Cochrane G."/>
            <person name="Meng A."/>
            <person name="Brown T."/>
            <person name="Cohen L."/>
        </authorList>
    </citation>
    <scope>NUCLEOTIDE SEQUENCE</scope>
    <source>
        <strain evidence="4">CCMP325</strain>
    </source>
</reference>
<dbReference type="GO" id="GO:0005737">
    <property type="term" value="C:cytoplasm"/>
    <property type="evidence" value="ECO:0007669"/>
    <property type="project" value="TreeGrafter"/>
</dbReference>
<dbReference type="EMBL" id="HBEO01036700">
    <property type="protein sequence ID" value="CAD8510657.1"/>
    <property type="molecule type" value="Transcribed_RNA"/>
</dbReference>
<dbReference type="GO" id="GO:0032259">
    <property type="term" value="P:methylation"/>
    <property type="evidence" value="ECO:0007669"/>
    <property type="project" value="UniProtKB-KW"/>
</dbReference>
<sequence length="127" mass="14541">MLNFAANYLCVGGRLVYWLPTTTSYNVDDLPQHPCMSLMYNCEDILSTKLSRRLITMKKNRNPQADEKATCKITEAGLEPAHQHFADKYWGEGKEQEDGESKKRKRNKRKTPNTAKEESDGEAENQS</sequence>
<dbReference type="GO" id="GO:0008168">
    <property type="term" value="F:methyltransferase activity"/>
    <property type="evidence" value="ECO:0007669"/>
    <property type="project" value="UniProtKB-KW"/>
</dbReference>
<dbReference type="PANTHER" id="PTHR13370:SF3">
    <property type="entry name" value="TRNA (GUANINE(10)-N2)-METHYLTRANSFERASE HOMOLOG"/>
    <property type="match status" value="1"/>
</dbReference>
<keyword evidence="2" id="KW-0808">Transferase</keyword>
<accession>A0A7S0I4R7</accession>
<evidence type="ECO:0000256" key="3">
    <source>
        <dbReference type="SAM" id="MobiDB-lite"/>
    </source>
</evidence>
<dbReference type="AlphaFoldDB" id="A0A7S0I4R7"/>
<feature type="compositionally biased region" description="Basic and acidic residues" evidence="3">
    <location>
        <begin position="84"/>
        <end position="101"/>
    </location>
</feature>
<evidence type="ECO:0000256" key="2">
    <source>
        <dbReference type="ARBA" id="ARBA00022679"/>
    </source>
</evidence>
<proteinExistence type="predicted"/>
<evidence type="ECO:0000256" key="1">
    <source>
        <dbReference type="ARBA" id="ARBA00022603"/>
    </source>
</evidence>